<keyword evidence="6" id="KW-0812">Transmembrane</keyword>
<feature type="region of interest" description="Disordered" evidence="5">
    <location>
        <begin position="218"/>
        <end position="246"/>
    </location>
</feature>
<sequence>MEMSAYKWSLRPYIPLMFEVVLYAAIAAVICVAFYSVLGKSVGRGPDDAFKPDEAFGKPDAPTVRDGELGLVADEAIEDEIGLGAIARAEPDFSPARFIDGAKTAYAMILEAFASGDRDTLRDLLSDDVYDVYDAAITDRDAQSLTQVTDLGRLRTGQIKSARIEDGTAYIRVLYEADIASALRDAEGELVEGDPDTLASISEYWTFERVIGSSDPAWRLSDVEPSEGDALPADPTPDTSTPDAET</sequence>
<comment type="subcellular location">
    <subcellularLocation>
        <location evidence="1">Membrane</location>
    </subcellularLocation>
</comment>
<dbReference type="InterPro" id="IPR007379">
    <property type="entry name" value="Tim44-like_dom"/>
</dbReference>
<proteinExistence type="inferred from homology"/>
<dbReference type="NCBIfam" id="NF033779">
    <property type="entry name" value="Tim44_TimA_adap"/>
    <property type="match status" value="1"/>
</dbReference>
<accession>A0ABQ5VAH8</accession>
<dbReference type="Pfam" id="PF04280">
    <property type="entry name" value="Tim44"/>
    <property type="match status" value="1"/>
</dbReference>
<dbReference type="EMBL" id="BSNK01000002">
    <property type="protein sequence ID" value="GLQ24433.1"/>
    <property type="molecule type" value="Genomic_DNA"/>
</dbReference>
<feature type="domain" description="Tim44-like" evidence="7">
    <location>
        <begin position="81"/>
        <end position="225"/>
    </location>
</feature>
<protein>
    <recommendedName>
        <fullName evidence="7">Tim44-like domain-containing protein</fullName>
    </recommendedName>
</protein>
<evidence type="ECO:0000259" key="7">
    <source>
        <dbReference type="SMART" id="SM00978"/>
    </source>
</evidence>
<dbReference type="SMART" id="SM00978">
    <property type="entry name" value="Tim44"/>
    <property type="match status" value="1"/>
</dbReference>
<keyword evidence="9" id="KW-1185">Reference proteome</keyword>
<dbReference type="SUPFAM" id="SSF54427">
    <property type="entry name" value="NTF2-like"/>
    <property type="match status" value="1"/>
</dbReference>
<dbReference type="PANTHER" id="PTHR10721:SF1">
    <property type="entry name" value="MITOCHONDRIAL IMPORT INNER MEMBRANE TRANSLOCASE SUBUNIT TIM44"/>
    <property type="match status" value="1"/>
</dbReference>
<keyword evidence="4 6" id="KW-0472">Membrane</keyword>
<evidence type="ECO:0000256" key="6">
    <source>
        <dbReference type="SAM" id="Phobius"/>
    </source>
</evidence>
<evidence type="ECO:0000313" key="9">
    <source>
        <dbReference type="Proteomes" id="UP001161391"/>
    </source>
</evidence>
<name>A0ABQ5VAH8_9PROT</name>
<comment type="similarity">
    <text evidence="2">Belongs to the Tim44 family.</text>
</comment>
<comment type="caution">
    <text evidence="8">The sequence shown here is derived from an EMBL/GenBank/DDBJ whole genome shotgun (WGS) entry which is preliminary data.</text>
</comment>
<dbReference type="Gene3D" id="3.10.450.240">
    <property type="match status" value="1"/>
</dbReference>
<evidence type="ECO:0000256" key="5">
    <source>
        <dbReference type="SAM" id="MobiDB-lite"/>
    </source>
</evidence>
<keyword evidence="3" id="KW-0809">Transit peptide</keyword>
<evidence type="ECO:0000256" key="1">
    <source>
        <dbReference type="ARBA" id="ARBA00004370"/>
    </source>
</evidence>
<evidence type="ECO:0000256" key="3">
    <source>
        <dbReference type="ARBA" id="ARBA00022946"/>
    </source>
</evidence>
<dbReference type="InterPro" id="IPR039544">
    <property type="entry name" value="Tim44-like"/>
</dbReference>
<reference evidence="8" key="2">
    <citation type="submission" date="2023-01" db="EMBL/GenBank/DDBJ databases">
        <title>Draft genome sequence of Algimonas ampicilliniresistens strain NBRC 108219.</title>
        <authorList>
            <person name="Sun Q."/>
            <person name="Mori K."/>
        </authorList>
    </citation>
    <scope>NUCLEOTIDE SEQUENCE</scope>
    <source>
        <strain evidence="8">NBRC 108219</strain>
    </source>
</reference>
<dbReference type="PANTHER" id="PTHR10721">
    <property type="entry name" value="MITOCHONDRIAL IMPORT INNER MEMBRANE TRANSLOCASE SUBUNIT TIM44"/>
    <property type="match status" value="1"/>
</dbReference>
<gene>
    <name evidence="8" type="ORF">GCM10007853_23070</name>
</gene>
<evidence type="ECO:0000313" key="8">
    <source>
        <dbReference type="EMBL" id="GLQ24433.1"/>
    </source>
</evidence>
<organism evidence="8 9">
    <name type="scientific">Algimonas ampicilliniresistens</name>
    <dbReference type="NCBI Taxonomy" id="1298735"/>
    <lineage>
        <taxon>Bacteria</taxon>
        <taxon>Pseudomonadati</taxon>
        <taxon>Pseudomonadota</taxon>
        <taxon>Alphaproteobacteria</taxon>
        <taxon>Maricaulales</taxon>
        <taxon>Robiginitomaculaceae</taxon>
        <taxon>Algimonas</taxon>
    </lineage>
</organism>
<evidence type="ECO:0000256" key="4">
    <source>
        <dbReference type="ARBA" id="ARBA00023136"/>
    </source>
</evidence>
<feature type="compositionally biased region" description="Low complexity" evidence="5">
    <location>
        <begin position="229"/>
        <end position="246"/>
    </location>
</feature>
<feature type="transmembrane region" description="Helical" evidence="6">
    <location>
        <begin position="20"/>
        <end position="38"/>
    </location>
</feature>
<dbReference type="InterPro" id="IPR032710">
    <property type="entry name" value="NTF2-like_dom_sf"/>
</dbReference>
<dbReference type="Proteomes" id="UP001161391">
    <property type="component" value="Unassembled WGS sequence"/>
</dbReference>
<evidence type="ECO:0000256" key="2">
    <source>
        <dbReference type="ARBA" id="ARBA00009597"/>
    </source>
</evidence>
<reference evidence="8" key="1">
    <citation type="journal article" date="2014" name="Int. J. Syst. Evol. Microbiol.">
        <title>Complete genome of a new Firmicutes species belonging to the dominant human colonic microbiota ('Ruminococcus bicirculans') reveals two chromosomes and a selective capacity to utilize plant glucans.</title>
        <authorList>
            <consortium name="NISC Comparative Sequencing Program"/>
            <person name="Wegmann U."/>
            <person name="Louis P."/>
            <person name="Goesmann A."/>
            <person name="Henrissat B."/>
            <person name="Duncan S.H."/>
            <person name="Flint H.J."/>
        </authorList>
    </citation>
    <scope>NUCLEOTIDE SEQUENCE</scope>
    <source>
        <strain evidence="8">NBRC 108219</strain>
    </source>
</reference>
<keyword evidence="6" id="KW-1133">Transmembrane helix</keyword>